<accession>A0A9W6MB78</accession>
<evidence type="ECO:0000256" key="1">
    <source>
        <dbReference type="ARBA" id="ARBA00002286"/>
    </source>
</evidence>
<gene>
    <name evidence="3" type="ORF">GCM10017600_07830</name>
</gene>
<name>A0A9W6MB78_9ACTN</name>
<dbReference type="AlphaFoldDB" id="A0A9W6MB78"/>
<organism evidence="3 4">
    <name type="scientific">Streptosporangium carneum</name>
    <dbReference type="NCBI Taxonomy" id="47481"/>
    <lineage>
        <taxon>Bacteria</taxon>
        <taxon>Bacillati</taxon>
        <taxon>Actinomycetota</taxon>
        <taxon>Actinomycetes</taxon>
        <taxon>Streptosporangiales</taxon>
        <taxon>Streptosporangiaceae</taxon>
        <taxon>Streptosporangium</taxon>
    </lineage>
</organism>
<dbReference type="NCBIfam" id="NF033516">
    <property type="entry name" value="transpos_IS3"/>
    <property type="match status" value="1"/>
</dbReference>
<dbReference type="Gene3D" id="1.10.10.60">
    <property type="entry name" value="Homeodomain-like"/>
    <property type="match status" value="1"/>
</dbReference>
<dbReference type="InterPro" id="IPR012337">
    <property type="entry name" value="RNaseH-like_sf"/>
</dbReference>
<dbReference type="GO" id="GO:0003677">
    <property type="term" value="F:DNA binding"/>
    <property type="evidence" value="ECO:0007669"/>
    <property type="project" value="InterPro"/>
</dbReference>
<dbReference type="Pfam" id="PF01527">
    <property type="entry name" value="HTH_Tnp_1"/>
    <property type="match status" value="1"/>
</dbReference>
<comment type="function">
    <text evidence="1">Involved in the transposition of the insertion sequence.</text>
</comment>
<dbReference type="InterPro" id="IPR048020">
    <property type="entry name" value="Transpos_IS3"/>
</dbReference>
<dbReference type="InterPro" id="IPR025948">
    <property type="entry name" value="HTH-like_dom"/>
</dbReference>
<reference evidence="3" key="1">
    <citation type="journal article" date="2014" name="Int. J. Syst. Evol. Microbiol.">
        <title>Complete genome sequence of Corynebacterium casei LMG S-19264T (=DSM 44701T), isolated from a smear-ripened cheese.</title>
        <authorList>
            <consortium name="US DOE Joint Genome Institute (JGI-PGF)"/>
            <person name="Walter F."/>
            <person name="Albersmeier A."/>
            <person name="Kalinowski J."/>
            <person name="Ruckert C."/>
        </authorList>
    </citation>
    <scope>NUCLEOTIDE SEQUENCE</scope>
    <source>
        <strain evidence="3">VKM Ac-2007</strain>
    </source>
</reference>
<dbReference type="GO" id="GO:0015074">
    <property type="term" value="P:DNA integration"/>
    <property type="evidence" value="ECO:0007669"/>
    <property type="project" value="InterPro"/>
</dbReference>
<evidence type="ECO:0000259" key="2">
    <source>
        <dbReference type="PROSITE" id="PS50994"/>
    </source>
</evidence>
<proteinExistence type="predicted"/>
<dbReference type="PANTHER" id="PTHR46889">
    <property type="entry name" value="TRANSPOSASE INSF FOR INSERTION SEQUENCE IS3B-RELATED"/>
    <property type="match status" value="1"/>
</dbReference>
<protein>
    <recommendedName>
        <fullName evidence="2">Integrase catalytic domain-containing protein</fullName>
    </recommendedName>
</protein>
<feature type="domain" description="Integrase catalytic" evidence="2">
    <location>
        <begin position="215"/>
        <end position="313"/>
    </location>
</feature>
<dbReference type="InterPro" id="IPR002514">
    <property type="entry name" value="Transposase_8"/>
</dbReference>
<sequence>MRETRRSFDPEFRVGAVRIVREAGKSIASVARDLGMNASTLANWMQMDRLARERDADGELIESEREELARLRRQKAEWARGHVTHPHSAQALGGLVGQRGDGPVSVAAFIASQKTEHGVPHATACRILGVSQSWFYKWRDRAPGDRQRWREELDAAITAAFEDSGRTYGSPRITHDLREHGWQVSVNTVATRMSELGLMARIRRLPRSLTRQGKAPAAPELVHRQFNAVAADVLWCGDVTEILTDEGKLYLATVEDLFSRRLLGYAMSEHHDAALTVASLQMAAVMRGGNIDGVIFYTDRGSEGGFNRCSQHFVVGGVGELGLGKKQQAVRLYRGQIPSLGRLAVAWREDRVRFWRAIARGVSSEDAAMEIGVSPAVGTRWFRQAGGVGPCLAPTVSGRTQTRSVSRLTPRSRAIDVIVRSGLDSASATASALNSGG</sequence>
<dbReference type="Pfam" id="PF13276">
    <property type="entry name" value="HTH_21"/>
    <property type="match status" value="1"/>
</dbReference>
<dbReference type="InterPro" id="IPR036397">
    <property type="entry name" value="RNaseH_sf"/>
</dbReference>
<reference evidence="3" key="2">
    <citation type="submission" date="2023-01" db="EMBL/GenBank/DDBJ databases">
        <authorList>
            <person name="Sun Q."/>
            <person name="Evtushenko L."/>
        </authorList>
    </citation>
    <scope>NUCLEOTIDE SEQUENCE</scope>
    <source>
        <strain evidence="3">VKM Ac-2007</strain>
    </source>
</reference>
<dbReference type="GO" id="GO:0006313">
    <property type="term" value="P:DNA transposition"/>
    <property type="evidence" value="ECO:0007669"/>
    <property type="project" value="InterPro"/>
</dbReference>
<dbReference type="InterPro" id="IPR001584">
    <property type="entry name" value="Integrase_cat-core"/>
</dbReference>
<dbReference type="SUPFAM" id="SSF53098">
    <property type="entry name" value="Ribonuclease H-like"/>
    <property type="match status" value="1"/>
</dbReference>
<dbReference type="PANTHER" id="PTHR46889:SF4">
    <property type="entry name" value="TRANSPOSASE INSO FOR INSERTION SEQUENCE ELEMENT IS911B-RELATED"/>
    <property type="match status" value="1"/>
</dbReference>
<dbReference type="SUPFAM" id="SSF46689">
    <property type="entry name" value="Homeodomain-like"/>
    <property type="match status" value="1"/>
</dbReference>
<dbReference type="InterPro" id="IPR050900">
    <property type="entry name" value="Transposase_IS3/IS150/IS904"/>
</dbReference>
<evidence type="ECO:0000313" key="3">
    <source>
        <dbReference type="EMBL" id="GLK07378.1"/>
    </source>
</evidence>
<comment type="caution">
    <text evidence="3">The sequence shown here is derived from an EMBL/GenBank/DDBJ whole genome shotgun (WGS) entry which is preliminary data.</text>
</comment>
<keyword evidence="4" id="KW-1185">Reference proteome</keyword>
<dbReference type="Pfam" id="PF00665">
    <property type="entry name" value="rve"/>
    <property type="match status" value="1"/>
</dbReference>
<dbReference type="Gene3D" id="3.30.420.10">
    <property type="entry name" value="Ribonuclease H-like superfamily/Ribonuclease H"/>
    <property type="match status" value="1"/>
</dbReference>
<dbReference type="InterPro" id="IPR009057">
    <property type="entry name" value="Homeodomain-like_sf"/>
</dbReference>
<dbReference type="PROSITE" id="PS50994">
    <property type="entry name" value="INTEGRASE"/>
    <property type="match status" value="1"/>
</dbReference>
<dbReference type="Proteomes" id="UP001143474">
    <property type="component" value="Unassembled WGS sequence"/>
</dbReference>
<dbReference type="EMBL" id="BSEV01000001">
    <property type="protein sequence ID" value="GLK07378.1"/>
    <property type="molecule type" value="Genomic_DNA"/>
</dbReference>
<evidence type="ECO:0000313" key="4">
    <source>
        <dbReference type="Proteomes" id="UP001143474"/>
    </source>
</evidence>
<dbReference type="GO" id="GO:0004803">
    <property type="term" value="F:transposase activity"/>
    <property type="evidence" value="ECO:0007669"/>
    <property type="project" value="InterPro"/>
</dbReference>